<proteinExistence type="predicted"/>
<reference evidence="3" key="1">
    <citation type="journal article" date="2022" name="Int. J. Syst. Evol. Microbiol.">
        <title>Anaeromyxobacter oryzae sp. nov., Anaeromyxobacter diazotrophicus sp. nov. and Anaeromyxobacter paludicola sp. nov., isolated from paddy soils.</title>
        <authorList>
            <person name="Itoh H."/>
            <person name="Xu Z."/>
            <person name="Mise K."/>
            <person name="Masuda Y."/>
            <person name="Ushijima N."/>
            <person name="Hayakawa C."/>
            <person name="Shiratori Y."/>
            <person name="Senoo K."/>
        </authorList>
    </citation>
    <scope>NUCLEOTIDE SEQUENCE [LARGE SCALE GENOMIC DNA]</scope>
    <source>
        <strain evidence="3">Red232</strain>
    </source>
</reference>
<protein>
    <submittedName>
        <fullName evidence="2">Uncharacterized protein</fullName>
    </submittedName>
</protein>
<dbReference type="EMBL" id="AP025591">
    <property type="protein sequence ID" value="BDG04119.1"/>
    <property type="molecule type" value="Genomic_DNA"/>
</dbReference>
<keyword evidence="3" id="KW-1185">Reference proteome</keyword>
<organism evidence="2 3">
    <name type="scientific">Anaeromyxobacter oryzae</name>
    <dbReference type="NCBI Taxonomy" id="2918170"/>
    <lineage>
        <taxon>Bacteria</taxon>
        <taxon>Pseudomonadati</taxon>
        <taxon>Myxococcota</taxon>
        <taxon>Myxococcia</taxon>
        <taxon>Myxococcales</taxon>
        <taxon>Cystobacterineae</taxon>
        <taxon>Anaeromyxobacteraceae</taxon>
        <taxon>Anaeromyxobacter</taxon>
    </lineage>
</organism>
<name>A0ABM7WX77_9BACT</name>
<dbReference type="Proteomes" id="UP001162891">
    <property type="component" value="Chromosome"/>
</dbReference>
<accession>A0ABM7WX77</accession>
<sequence length="50" mass="5491">MVRAMPRPLGPRKSRVVKVRAAAGAAVPRTPDHFTAPTVKPAMKRSRKKL</sequence>
<evidence type="ECO:0000313" key="2">
    <source>
        <dbReference type="EMBL" id="BDG04119.1"/>
    </source>
</evidence>
<evidence type="ECO:0000256" key="1">
    <source>
        <dbReference type="SAM" id="MobiDB-lite"/>
    </source>
</evidence>
<gene>
    <name evidence="2" type="ORF">AMOR_31150</name>
</gene>
<evidence type="ECO:0000313" key="3">
    <source>
        <dbReference type="Proteomes" id="UP001162891"/>
    </source>
</evidence>
<feature type="region of interest" description="Disordered" evidence="1">
    <location>
        <begin position="22"/>
        <end position="50"/>
    </location>
</feature>